<keyword evidence="1" id="KW-0175">Coiled coil</keyword>
<dbReference type="InterPro" id="IPR050273">
    <property type="entry name" value="GppA/Ppx_hydrolase"/>
</dbReference>
<evidence type="ECO:0000313" key="3">
    <source>
        <dbReference type="EMBL" id="PIZ46400.1"/>
    </source>
</evidence>
<dbReference type="EMBL" id="PFNL01000101">
    <property type="protein sequence ID" value="PIZ46400.1"/>
    <property type="molecule type" value="Genomic_DNA"/>
</dbReference>
<feature type="domain" description="Ppx/GppA phosphatase N-terminal" evidence="2">
    <location>
        <begin position="34"/>
        <end position="309"/>
    </location>
</feature>
<dbReference type="PANTHER" id="PTHR30005:SF0">
    <property type="entry name" value="RETROGRADE REGULATION PROTEIN 2"/>
    <property type="match status" value="1"/>
</dbReference>
<comment type="caution">
    <text evidence="3">The sequence shown here is derived from an EMBL/GenBank/DDBJ whole genome shotgun (WGS) entry which is preliminary data.</text>
</comment>
<name>A0A2M7TJ11_UNCKA</name>
<evidence type="ECO:0000313" key="4">
    <source>
        <dbReference type="Proteomes" id="UP000228920"/>
    </source>
</evidence>
<dbReference type="Gene3D" id="3.30.420.40">
    <property type="match status" value="1"/>
</dbReference>
<dbReference type="InterPro" id="IPR043129">
    <property type="entry name" value="ATPase_NBD"/>
</dbReference>
<feature type="coiled-coil region" evidence="1">
    <location>
        <begin position="61"/>
        <end position="107"/>
    </location>
</feature>
<organism evidence="3 4">
    <name type="scientific">candidate division WWE3 bacterium CG_4_10_14_0_2_um_filter_41_14</name>
    <dbReference type="NCBI Taxonomy" id="1975072"/>
    <lineage>
        <taxon>Bacteria</taxon>
        <taxon>Katanobacteria</taxon>
    </lineage>
</organism>
<sequence length="315" mass="35743">MTETNNNIRTAVIDVGTLKSKFEVCEFDQSYVSETICREKELTVLGRDLDKTDGMIVRTSIETTIDALKSFKEKIEKLKVDKYRAVTTEAIRQAKNAKQVLKEIESKTGISLEVLSHEDEAKLYFNSVSKDFPNKVIAVSDIGGGSVQVVIGKNDEIYETHLFKTGTYFMQETLSKTHHPTKKELANAKEYVKKALKSLSNSKHEPKMLVYGTTNIIDFLKAMSVKLQKHSGVIDHPYKTDVKNLYPLYEKIVALPYEERMSMFPAEPYYMWSAENALINIFQISNFLNTSVIVPSNNNISSGILYNLAKLTRNE</sequence>
<protein>
    <recommendedName>
        <fullName evidence="2">Ppx/GppA phosphatase N-terminal domain-containing protein</fullName>
    </recommendedName>
</protein>
<proteinExistence type="predicted"/>
<dbReference type="Gene3D" id="3.30.420.150">
    <property type="entry name" value="Exopolyphosphatase. Domain 2"/>
    <property type="match status" value="1"/>
</dbReference>
<evidence type="ECO:0000259" key="2">
    <source>
        <dbReference type="Pfam" id="PF02541"/>
    </source>
</evidence>
<dbReference type="Pfam" id="PF02541">
    <property type="entry name" value="Ppx-GppA"/>
    <property type="match status" value="1"/>
</dbReference>
<dbReference type="AlphaFoldDB" id="A0A2M7TJ11"/>
<accession>A0A2M7TJ11</accession>
<evidence type="ECO:0000256" key="1">
    <source>
        <dbReference type="SAM" id="Coils"/>
    </source>
</evidence>
<dbReference type="InterPro" id="IPR003695">
    <property type="entry name" value="Ppx_GppA_N"/>
</dbReference>
<dbReference type="SUPFAM" id="SSF53067">
    <property type="entry name" value="Actin-like ATPase domain"/>
    <property type="match status" value="2"/>
</dbReference>
<dbReference type="Proteomes" id="UP000228920">
    <property type="component" value="Unassembled WGS sequence"/>
</dbReference>
<gene>
    <name evidence="3" type="ORF">COY32_03420</name>
</gene>
<reference evidence="4" key="1">
    <citation type="submission" date="2017-09" db="EMBL/GenBank/DDBJ databases">
        <title>Depth-based differentiation of microbial function through sediment-hosted aquifers and enrichment of novel symbionts in the deep terrestrial subsurface.</title>
        <authorList>
            <person name="Probst A.J."/>
            <person name="Ladd B."/>
            <person name="Jarett J.K."/>
            <person name="Geller-Mcgrath D.E."/>
            <person name="Sieber C.M.K."/>
            <person name="Emerson J.B."/>
            <person name="Anantharaman K."/>
            <person name="Thomas B.C."/>
            <person name="Malmstrom R."/>
            <person name="Stieglmeier M."/>
            <person name="Klingl A."/>
            <person name="Woyke T."/>
            <person name="Ryan C.M."/>
            <person name="Banfield J.F."/>
        </authorList>
    </citation>
    <scope>NUCLEOTIDE SEQUENCE [LARGE SCALE GENOMIC DNA]</scope>
</reference>
<dbReference type="PANTHER" id="PTHR30005">
    <property type="entry name" value="EXOPOLYPHOSPHATASE"/>
    <property type="match status" value="1"/>
</dbReference>